<dbReference type="GO" id="GO:0016020">
    <property type="term" value="C:membrane"/>
    <property type="evidence" value="ECO:0007669"/>
    <property type="project" value="UniProtKB-SubCell"/>
</dbReference>
<dbReference type="PANTHER" id="PTHR45651:SF68">
    <property type="entry name" value="ION TRANSPORT DOMAIN-CONTAINING PROTEIN"/>
    <property type="match status" value="1"/>
</dbReference>
<dbReference type="Proteomes" id="UP000594261">
    <property type="component" value="Chromosome 11"/>
</dbReference>
<sequence>MEWRTTKEQKWRKRQYNLKLWLSKHRFDRKTRDKIIDYIGKSYEADEDVGVETLIPDLPTELRRAVNRHICLELLKKLEIIKYSGLARQEQLLLKICDSLKPMFYNKHSYIVREGDPIDAVFFITEGIVWTYKSNNGEGSDSRHAERLEKGQYFGRELLEWVMNPTSDDMRNLSILPVSSKILKTHTKVEAFALMAHDFKKIWHLSLLGPKQLFQAAILIQRFWRRKRLRSQAASRVQRGRRWWFKKTLF</sequence>
<dbReference type="Gene3D" id="2.60.120.10">
    <property type="entry name" value="Jelly Rolls"/>
    <property type="match status" value="1"/>
</dbReference>
<dbReference type="PANTHER" id="PTHR45651">
    <property type="entry name" value="CYCLIC NUCLEOTIDE-GATED ION CHANNEL 15-RELATED-RELATED"/>
    <property type="match status" value="1"/>
</dbReference>
<name>A0A7N2MV96_QUELO</name>
<protein>
    <recommendedName>
        <fullName evidence="3">Cyclic nucleotide-binding domain-containing protein</fullName>
    </recommendedName>
</protein>
<keyword evidence="1" id="KW-1071">Ligand-gated ion channel</keyword>
<keyword evidence="2" id="KW-0407">Ion channel</keyword>
<dbReference type="EMBL" id="LRBV02000011">
    <property type="status" value="NOT_ANNOTATED_CDS"/>
    <property type="molecule type" value="Genomic_DNA"/>
</dbReference>
<dbReference type="PROSITE" id="PS50042">
    <property type="entry name" value="CNMP_BINDING_3"/>
    <property type="match status" value="1"/>
</dbReference>
<dbReference type="InterPro" id="IPR014710">
    <property type="entry name" value="RmlC-like_jellyroll"/>
</dbReference>
<dbReference type="InterPro" id="IPR000595">
    <property type="entry name" value="cNMP-bd_dom"/>
</dbReference>
<dbReference type="CDD" id="cd00038">
    <property type="entry name" value="CAP_ED"/>
    <property type="match status" value="1"/>
</dbReference>
<evidence type="ECO:0000256" key="2">
    <source>
        <dbReference type="ARBA" id="ARBA00023303"/>
    </source>
</evidence>
<proteinExistence type="predicted"/>
<dbReference type="AlphaFoldDB" id="A0A7N2MV96"/>
<evidence type="ECO:0000256" key="1">
    <source>
        <dbReference type="ARBA" id="ARBA00023286"/>
    </source>
</evidence>
<organism evidence="4 5">
    <name type="scientific">Quercus lobata</name>
    <name type="common">Valley oak</name>
    <dbReference type="NCBI Taxonomy" id="97700"/>
    <lineage>
        <taxon>Eukaryota</taxon>
        <taxon>Viridiplantae</taxon>
        <taxon>Streptophyta</taxon>
        <taxon>Embryophyta</taxon>
        <taxon>Tracheophyta</taxon>
        <taxon>Spermatophyta</taxon>
        <taxon>Magnoliopsida</taxon>
        <taxon>eudicotyledons</taxon>
        <taxon>Gunneridae</taxon>
        <taxon>Pentapetalae</taxon>
        <taxon>rosids</taxon>
        <taxon>fabids</taxon>
        <taxon>Fagales</taxon>
        <taxon>Fagaceae</taxon>
        <taxon>Quercus</taxon>
    </lineage>
</organism>
<dbReference type="Gene3D" id="1.10.287.630">
    <property type="entry name" value="Helix hairpin bin"/>
    <property type="match status" value="1"/>
</dbReference>
<dbReference type="InterPro" id="IPR018490">
    <property type="entry name" value="cNMP-bd_dom_sf"/>
</dbReference>
<dbReference type="InParanoid" id="A0A7N2MV96"/>
<dbReference type="OMA" id="KWASILY"/>
<dbReference type="Gramene" id="QL11p005853:mrna">
    <property type="protein sequence ID" value="QL11p005853:mrna"/>
    <property type="gene ID" value="QL11p005853"/>
</dbReference>
<evidence type="ECO:0000259" key="3">
    <source>
        <dbReference type="PROSITE" id="PS50042"/>
    </source>
</evidence>
<reference evidence="4 5" key="1">
    <citation type="journal article" date="2016" name="G3 (Bethesda)">
        <title>First Draft Assembly and Annotation of the Genome of a California Endemic Oak Quercus lobata Nee (Fagaceae).</title>
        <authorList>
            <person name="Sork V.L."/>
            <person name="Fitz-Gibbon S.T."/>
            <person name="Puiu D."/>
            <person name="Crepeau M."/>
            <person name="Gugger P.F."/>
            <person name="Sherman R."/>
            <person name="Stevens K."/>
            <person name="Langley C.H."/>
            <person name="Pellegrini M."/>
            <person name="Salzberg S.L."/>
        </authorList>
    </citation>
    <scope>NUCLEOTIDE SEQUENCE [LARGE SCALE GENOMIC DNA]</scope>
    <source>
        <strain evidence="4 5">cv. SW786</strain>
    </source>
</reference>
<dbReference type="SMART" id="SM00100">
    <property type="entry name" value="cNMP"/>
    <property type="match status" value="1"/>
</dbReference>
<keyword evidence="1" id="KW-0406">Ion transport</keyword>
<dbReference type="EnsemblPlants" id="QL11p005853:mrna">
    <property type="protein sequence ID" value="QL11p005853:mrna"/>
    <property type="gene ID" value="QL11p005853"/>
</dbReference>
<dbReference type="SUPFAM" id="SSF51206">
    <property type="entry name" value="cAMP-binding domain-like"/>
    <property type="match status" value="1"/>
</dbReference>
<keyword evidence="1" id="KW-0813">Transport</keyword>
<keyword evidence="5" id="KW-1185">Reference proteome</keyword>
<evidence type="ECO:0000313" key="5">
    <source>
        <dbReference type="Proteomes" id="UP000594261"/>
    </source>
</evidence>
<feature type="domain" description="Cyclic nucleotide-binding" evidence="3">
    <location>
        <begin position="89"/>
        <end position="202"/>
    </location>
</feature>
<accession>A0A7N2MV96</accession>
<reference evidence="4" key="2">
    <citation type="submission" date="2021-01" db="UniProtKB">
        <authorList>
            <consortium name="EnsemblPlants"/>
        </authorList>
    </citation>
    <scope>IDENTIFICATION</scope>
</reference>
<dbReference type="GO" id="GO:0034220">
    <property type="term" value="P:monoatomic ion transmembrane transport"/>
    <property type="evidence" value="ECO:0007669"/>
    <property type="project" value="UniProtKB-KW"/>
</dbReference>
<evidence type="ECO:0000313" key="4">
    <source>
        <dbReference type="EnsemblPlants" id="QL11p005853:mrna"/>
    </source>
</evidence>